<sequence length="748" mass="85973">MANGSILERSLRIDDEIEVKRVELKSPMVEASQELLKDFRKDDGLEDMVTVEDNADGGSKVNKDDRVGLNDDDNTPWVGMVFRTYDEASNFYKQYALRIGFGVAVKKSSFSKSGVCRRLILVCSRGGRGRADACYQARQTAKTNCEAMIAVKLWGDGLLHVVEAKLEHNHPVSPSTAQYLRCYQKMAHTVNFVQPAGHRNSHIVDKDCGNMTEIGRLRLGEGDDEAIHQFFARMQNKNPKFFYSVDLDSHGRMRNLFWADSRARAACQFFSDVITFDTICLTERFDLPLASFIGVNHHGQKVLLGCGLLSNETVETYTWLFKTWLTCMMNRNPNTIITDQCKAIQDAIAQVLPETRHRICLYNILKKIPEKLRGHTEFKAIKKELKKLAYDSLRDDEFEIGWKKMIKEFGLEGHQWLMGLYDNRHLWVPLFLKDTFWAGMSVAHRGDSTSSYFDGCLYPRTTLKHFFGKFEVIVQSKHKKEEQADTESFHKTPLMASKYYMEEQLSKLYTINMFQKFQDELKSTMYCHVSPIRTGSPIHVFNVKECSYMENDRYQLAMKLVRELEKSLLDNPGYTNKQPRLLSFEPQPSEYVEELLASQFGTSEGNKSPNYFHAKRRGRPQKKVKESNAETMKQTNKEQDFLSSSLLENDTNLLQDASASLHQNAHIGSHGSIDLMEEVNPNELSFGTHFGLHISQQHLDGQAKMQPSNMFQVQYDQQALGTSARMPWHYQMYQDDQILKAPTVQRNE</sequence>
<dbReference type="Pfam" id="PF10551">
    <property type="entry name" value="MULE"/>
    <property type="match status" value="1"/>
</dbReference>
<evidence type="ECO:0000313" key="6">
    <source>
        <dbReference type="Proteomes" id="UP000636800"/>
    </source>
</evidence>
<comment type="subcellular location">
    <subcellularLocation>
        <location evidence="1">Nucleus</location>
    </subcellularLocation>
</comment>
<feature type="domain" description="MULE transposase" evidence="4">
    <location>
        <begin position="273"/>
        <end position="367"/>
    </location>
</feature>
<keyword evidence="1" id="KW-0862">Zinc</keyword>
<proteinExistence type="inferred from homology"/>
<dbReference type="GO" id="GO:0005634">
    <property type="term" value="C:nucleus"/>
    <property type="evidence" value="ECO:0007669"/>
    <property type="project" value="UniProtKB-SubCell"/>
</dbReference>
<protein>
    <recommendedName>
        <fullName evidence="1">Protein FAR1-RELATED SEQUENCE</fullName>
    </recommendedName>
</protein>
<evidence type="ECO:0000256" key="1">
    <source>
        <dbReference type="RuleBase" id="RU367018"/>
    </source>
</evidence>
<gene>
    <name evidence="5" type="ORF">HPP92_013680</name>
</gene>
<comment type="similarity">
    <text evidence="1">Belongs to the FHY3/FAR1 family.</text>
</comment>
<feature type="region of interest" description="Disordered" evidence="2">
    <location>
        <begin position="602"/>
        <end position="638"/>
    </location>
</feature>
<feature type="domain" description="FAR1" evidence="3">
    <location>
        <begin position="90"/>
        <end position="173"/>
    </location>
</feature>
<evidence type="ECO:0000313" key="5">
    <source>
        <dbReference type="EMBL" id="KAG0476839.1"/>
    </source>
</evidence>
<keyword evidence="1" id="KW-0479">Metal-binding</keyword>
<feature type="compositionally biased region" description="Basic residues" evidence="2">
    <location>
        <begin position="613"/>
        <end position="622"/>
    </location>
</feature>
<reference evidence="5 6" key="1">
    <citation type="journal article" date="2020" name="Nat. Food">
        <title>A phased Vanilla planifolia genome enables genetic improvement of flavour and production.</title>
        <authorList>
            <person name="Hasing T."/>
            <person name="Tang H."/>
            <person name="Brym M."/>
            <person name="Khazi F."/>
            <person name="Huang T."/>
            <person name="Chambers A.H."/>
        </authorList>
    </citation>
    <scope>NUCLEOTIDE SEQUENCE [LARGE SCALE GENOMIC DNA]</scope>
    <source>
        <tissue evidence="5">Leaf</tissue>
    </source>
</reference>
<comment type="caution">
    <text evidence="5">The sequence shown here is derived from an EMBL/GenBank/DDBJ whole genome shotgun (WGS) entry which is preliminary data.</text>
</comment>
<dbReference type="PANTHER" id="PTHR31669">
    <property type="entry name" value="PROTEIN FAR1-RELATED SEQUENCE 10-RELATED"/>
    <property type="match status" value="1"/>
</dbReference>
<dbReference type="GO" id="GO:0008270">
    <property type="term" value="F:zinc ion binding"/>
    <property type="evidence" value="ECO:0007669"/>
    <property type="project" value="UniProtKB-UniRule"/>
</dbReference>
<evidence type="ECO:0000259" key="4">
    <source>
        <dbReference type="Pfam" id="PF10551"/>
    </source>
</evidence>
<keyword evidence="1" id="KW-0539">Nucleus</keyword>
<accession>A0A835QQH5</accession>
<dbReference type="PANTHER" id="PTHR31669:SF301">
    <property type="entry name" value="PROTEIN FAR1-RELATED SEQUENCE"/>
    <property type="match status" value="1"/>
</dbReference>
<dbReference type="OrthoDB" id="1927957at2759"/>
<dbReference type="EMBL" id="JADCNL010000006">
    <property type="protein sequence ID" value="KAG0476839.1"/>
    <property type="molecule type" value="Genomic_DNA"/>
</dbReference>
<keyword evidence="1" id="KW-0863">Zinc-finger</keyword>
<dbReference type="InterPro" id="IPR031052">
    <property type="entry name" value="FHY3/FAR1"/>
</dbReference>
<dbReference type="Proteomes" id="UP000636800">
    <property type="component" value="Chromosome 6"/>
</dbReference>
<dbReference type="Pfam" id="PF03101">
    <property type="entry name" value="FAR1"/>
    <property type="match status" value="1"/>
</dbReference>
<name>A0A835QQH5_VANPL</name>
<dbReference type="InterPro" id="IPR004330">
    <property type="entry name" value="FAR1_DNA_bnd_dom"/>
</dbReference>
<evidence type="ECO:0000259" key="3">
    <source>
        <dbReference type="Pfam" id="PF03101"/>
    </source>
</evidence>
<evidence type="ECO:0000256" key="2">
    <source>
        <dbReference type="SAM" id="MobiDB-lite"/>
    </source>
</evidence>
<organism evidence="5 6">
    <name type="scientific">Vanilla planifolia</name>
    <name type="common">Vanilla</name>
    <dbReference type="NCBI Taxonomy" id="51239"/>
    <lineage>
        <taxon>Eukaryota</taxon>
        <taxon>Viridiplantae</taxon>
        <taxon>Streptophyta</taxon>
        <taxon>Embryophyta</taxon>
        <taxon>Tracheophyta</taxon>
        <taxon>Spermatophyta</taxon>
        <taxon>Magnoliopsida</taxon>
        <taxon>Liliopsida</taxon>
        <taxon>Asparagales</taxon>
        <taxon>Orchidaceae</taxon>
        <taxon>Vanilloideae</taxon>
        <taxon>Vanilleae</taxon>
        <taxon>Vanilla</taxon>
    </lineage>
</organism>
<dbReference type="AlphaFoldDB" id="A0A835QQH5"/>
<dbReference type="GO" id="GO:0006355">
    <property type="term" value="P:regulation of DNA-templated transcription"/>
    <property type="evidence" value="ECO:0007669"/>
    <property type="project" value="UniProtKB-UniRule"/>
</dbReference>
<keyword evidence="6" id="KW-1185">Reference proteome</keyword>
<dbReference type="InterPro" id="IPR018289">
    <property type="entry name" value="MULE_transposase_dom"/>
</dbReference>
<comment type="function">
    <text evidence="1">Putative transcription activator involved in regulating light control of development.</text>
</comment>